<keyword evidence="2" id="KW-0472">Membrane</keyword>
<protein>
    <recommendedName>
        <fullName evidence="5">C3H1-type domain-containing protein</fullName>
    </recommendedName>
</protein>
<evidence type="ECO:0000256" key="1">
    <source>
        <dbReference type="SAM" id="Coils"/>
    </source>
</evidence>
<feature type="coiled-coil region" evidence="1">
    <location>
        <begin position="150"/>
        <end position="180"/>
    </location>
</feature>
<dbReference type="GeneID" id="39876870"/>
<keyword evidence="2" id="KW-1133">Transmembrane helix</keyword>
<feature type="transmembrane region" description="Helical" evidence="2">
    <location>
        <begin position="1400"/>
        <end position="1423"/>
    </location>
</feature>
<comment type="caution">
    <text evidence="3">The sequence shown here is derived from an EMBL/GenBank/DDBJ whole genome shotgun (WGS) entry which is preliminary data.</text>
</comment>
<proteinExistence type="predicted"/>
<evidence type="ECO:0008006" key="5">
    <source>
        <dbReference type="Google" id="ProtNLM"/>
    </source>
</evidence>
<dbReference type="VEuPathDB" id="PiroplasmaDB:BOVATA_045930"/>
<keyword evidence="1" id="KW-0175">Coiled coil</keyword>
<dbReference type="EMBL" id="BDSA01000014">
    <property type="protein sequence ID" value="GBE63100.1"/>
    <property type="molecule type" value="Genomic_DNA"/>
</dbReference>
<reference evidence="3 4" key="1">
    <citation type="journal article" date="2017" name="BMC Genomics">
        <title>Whole-genome assembly of Babesia ovata and comparative genomics between closely related pathogens.</title>
        <authorList>
            <person name="Yamagishi J."/>
            <person name="Asada M."/>
            <person name="Hakimi H."/>
            <person name="Tanaka T.Q."/>
            <person name="Sugimoto C."/>
            <person name="Kawazu S."/>
        </authorList>
    </citation>
    <scope>NUCLEOTIDE SEQUENCE [LARGE SCALE GENOMIC DNA]</scope>
    <source>
        <strain evidence="3 4">Miyake</strain>
    </source>
</reference>
<sequence length="1462" mass="164513">MAFLHGVLRDVRDNNYLSPYKEKLTEAVPLLETHRNNGKTGLRDVIDDVKRGIEQWLEMVKGKSGGVKGPLGDLEDNIIKDEKLRLEDEKEKTLQDQFREWSTRAGGYVSKVVQAEEAREKLDPELKKKLETPMKLIKQPVEGFQKSCENNDLESMLKSVEEEHRKVKEYVEEVKRTADEAVITAFDPVEENIGMLRFLIGKVEKAIKGAEEKSTQLIGVAKNALQTAQENNRKMGALDNLVKDELTKRVNDIKAKTEELEALLISQIQTPLDNSVSQILTTVGNLSEAVGENSKKTIEGLLDKLYRTEFRNLKNLVDMTKLDYEEALKKLPPARIAAPVPPPNLPKSSAEQAADAAAALEATIEKALGINLVRDKKVCVKSKNFANHVDAAVQDAQEYVANLVNTFSSEVKHHLEASVEEIGPILYEVKKRSAALNSVTNAVQKTVTDLGAIIAGLETNSDSLTNKIKTCKEANEAAKKYVNERLTGAVKESKRRVQAYIDDISYAIMNMLDKATGRIKSDAQRSYAGRMRTELEGLKGVITHLKTQIESVIYVDSGTGIKGLMSKLQGTPEASAHQGTNLLEALKDRQNSDPKKEFNTLSATWKDYLKHTLDYITKDTEKIFPAVRLGPGQPMTPHKYRSDVTKVEEAVDDLLYHCENNKNIYHFDHEFQKLLATLTDAVNGLSPDKFGATSCNVLDVLKIGMSQFCAELQTAYVNRYCDREYDTSDDTKYAKVFMTILRTLIVSLEKVNEKCNTNGDWKDKKVCEMETDRKNPLGVFFENSGFKVPPGEGSKQGGELKYKDNWKGENVFGLLKDSKTGLFKEVKNAFESDVLDILHALLHNYYSTCHLNHIPTPATPTSVYKMLVWLSGFWYNPMYDKVCVYVRDLFDKPKEESKLQDASSYVLEATTLLSATTITDTLSDVCDHAEKTLVAILGFGHADGEYAVEFTDNSHKLLYPSSPSHCLDLLFEILCRVYHQLNFVYEQCRHGQVYGGWNSCWYGKGVAGSAWDCNSMQCPNQPANQNADQKGNQMCTLKHDQNCDQNVSCGLKSPLQSFLEDGLPGFLPHSFTTPNCKITCQMSKHFGLPCKTPMGFADISIAASHCKTGDHIMSVLSRFCGKEHSVLGQLCSFLQCLLQRTPQTLDEMFAFYYGLLNGWNDKDKQRMKHKRHAFNDAVNKAYFNERYDGLDITPMFKSSEQPTSVHGSGNLLCLTSCRNTATTLTCGPYLQPLCQNTWTVFSNKRADKYLSWIVYLTETFYEILKMLYDDCCATCDKRGTKCYEKCSVNGCPVIYPDASKRDTAEYKTEFERYQTSNHTKECSSIVKCKNTRPTLYKYGFNFGSAVDINNRFDANKKRTCRDLCNALDRVLSKNKSDAAPLAKLIYETIPNFLWTIRTPFSYLLLALWSLSLLYLLHIAVVRLDVLRIRSHLRSPSSHRIAAQSLLAAARVKALANVKYFSP</sequence>
<evidence type="ECO:0000256" key="2">
    <source>
        <dbReference type="SAM" id="Phobius"/>
    </source>
</evidence>
<keyword evidence="2" id="KW-0812">Transmembrane</keyword>
<keyword evidence="4" id="KW-1185">Reference proteome</keyword>
<name>A0A2H6KJE5_9APIC</name>
<evidence type="ECO:0000313" key="3">
    <source>
        <dbReference type="EMBL" id="GBE63100.1"/>
    </source>
</evidence>
<dbReference type="Proteomes" id="UP000236319">
    <property type="component" value="Unassembled WGS sequence"/>
</dbReference>
<evidence type="ECO:0000313" key="4">
    <source>
        <dbReference type="Proteomes" id="UP000236319"/>
    </source>
</evidence>
<accession>A0A2H6KJE5</accession>
<dbReference type="RefSeq" id="XP_028869343.1">
    <property type="nucleotide sequence ID" value="XM_029013510.1"/>
</dbReference>
<gene>
    <name evidence="3" type="ORF">BOVATA_045930</name>
</gene>
<organism evidence="3 4">
    <name type="scientific">Babesia ovata</name>
    <dbReference type="NCBI Taxonomy" id="189622"/>
    <lineage>
        <taxon>Eukaryota</taxon>
        <taxon>Sar</taxon>
        <taxon>Alveolata</taxon>
        <taxon>Apicomplexa</taxon>
        <taxon>Aconoidasida</taxon>
        <taxon>Piroplasmida</taxon>
        <taxon>Babesiidae</taxon>
        <taxon>Babesia</taxon>
    </lineage>
</organism>